<feature type="region of interest" description="Disordered" evidence="8">
    <location>
        <begin position="742"/>
        <end position="968"/>
    </location>
</feature>
<dbReference type="InterPro" id="IPR019821">
    <property type="entry name" value="Kinesin_motor_CS"/>
</dbReference>
<dbReference type="GO" id="GO:0003777">
    <property type="term" value="F:microtubule motor activity"/>
    <property type="evidence" value="ECO:0007669"/>
    <property type="project" value="InterPro"/>
</dbReference>
<feature type="compositionally biased region" description="Acidic residues" evidence="8">
    <location>
        <begin position="639"/>
        <end position="660"/>
    </location>
</feature>
<feature type="coiled-coil region" evidence="7">
    <location>
        <begin position="667"/>
        <end position="701"/>
    </location>
</feature>
<dbReference type="GO" id="GO:0008017">
    <property type="term" value="F:microtubule binding"/>
    <property type="evidence" value="ECO:0007669"/>
    <property type="project" value="InterPro"/>
</dbReference>
<dbReference type="GO" id="GO:0005524">
    <property type="term" value="F:ATP binding"/>
    <property type="evidence" value="ECO:0007669"/>
    <property type="project" value="UniProtKB-UniRule"/>
</dbReference>
<dbReference type="InterPro" id="IPR027417">
    <property type="entry name" value="P-loop_NTPase"/>
</dbReference>
<reference evidence="10 11" key="1">
    <citation type="journal article" date="2018" name="Mol. Biol. Evol.">
        <title>Broad Genomic Sampling Reveals a Smut Pathogenic Ancestry of the Fungal Clade Ustilaginomycotina.</title>
        <authorList>
            <person name="Kijpornyongpan T."/>
            <person name="Mondo S.J."/>
            <person name="Barry K."/>
            <person name="Sandor L."/>
            <person name="Lee J."/>
            <person name="Lipzen A."/>
            <person name="Pangilinan J."/>
            <person name="LaButti K."/>
            <person name="Hainaut M."/>
            <person name="Henrissat B."/>
            <person name="Grigoriev I.V."/>
            <person name="Spatafora J.W."/>
            <person name="Aime M.C."/>
        </authorList>
    </citation>
    <scope>NUCLEOTIDE SEQUENCE [LARGE SCALE GENOMIC DNA]</scope>
    <source>
        <strain evidence="10 11">MCA 5214</strain>
    </source>
</reference>
<dbReference type="Proteomes" id="UP000245884">
    <property type="component" value="Unassembled WGS sequence"/>
</dbReference>
<comment type="similarity">
    <text evidence="5 6">Belongs to the TRAFAC class myosin-kinesin ATPase superfamily. Kinesin family.</text>
</comment>
<dbReference type="GO" id="GO:0005871">
    <property type="term" value="C:kinesin complex"/>
    <property type="evidence" value="ECO:0007669"/>
    <property type="project" value="TreeGrafter"/>
</dbReference>
<feature type="compositionally biased region" description="Polar residues" evidence="8">
    <location>
        <begin position="131"/>
        <end position="140"/>
    </location>
</feature>
<feature type="compositionally biased region" description="Acidic residues" evidence="8">
    <location>
        <begin position="753"/>
        <end position="764"/>
    </location>
</feature>
<keyword evidence="3 5" id="KW-0067">ATP-binding</keyword>
<dbReference type="PRINTS" id="PR00380">
    <property type="entry name" value="KINESINHEAVY"/>
</dbReference>
<feature type="region of interest" description="Disordered" evidence="8">
    <location>
        <begin position="1"/>
        <end position="80"/>
    </location>
</feature>
<organism evidence="10 11">
    <name type="scientific">Jaminaea rosea</name>
    <dbReference type="NCBI Taxonomy" id="1569628"/>
    <lineage>
        <taxon>Eukaryota</taxon>
        <taxon>Fungi</taxon>
        <taxon>Dikarya</taxon>
        <taxon>Basidiomycota</taxon>
        <taxon>Ustilaginomycotina</taxon>
        <taxon>Exobasidiomycetes</taxon>
        <taxon>Microstromatales</taxon>
        <taxon>Microstromatales incertae sedis</taxon>
        <taxon>Jaminaea</taxon>
    </lineage>
</organism>
<dbReference type="PANTHER" id="PTHR24115">
    <property type="entry name" value="KINESIN-RELATED"/>
    <property type="match status" value="1"/>
</dbReference>
<feature type="domain" description="Kinesin motor" evidence="9">
    <location>
        <begin position="101"/>
        <end position="596"/>
    </location>
</feature>
<dbReference type="GeneID" id="37031042"/>
<dbReference type="Pfam" id="PF00225">
    <property type="entry name" value="Kinesin"/>
    <property type="match status" value="1"/>
</dbReference>
<protein>
    <recommendedName>
        <fullName evidence="6">Kinesin-like protein</fullName>
    </recommendedName>
</protein>
<feature type="region of interest" description="Disordered" evidence="8">
    <location>
        <begin position="621"/>
        <end position="662"/>
    </location>
</feature>
<proteinExistence type="inferred from homology"/>
<keyword evidence="4 5" id="KW-0505">Motor protein</keyword>
<dbReference type="GO" id="GO:0016887">
    <property type="term" value="F:ATP hydrolysis activity"/>
    <property type="evidence" value="ECO:0007669"/>
    <property type="project" value="TreeGrafter"/>
</dbReference>
<evidence type="ECO:0000313" key="10">
    <source>
        <dbReference type="EMBL" id="PWN27555.1"/>
    </source>
</evidence>
<dbReference type="InterPro" id="IPR001752">
    <property type="entry name" value="Kinesin_motor_dom"/>
</dbReference>
<dbReference type="InterPro" id="IPR036961">
    <property type="entry name" value="Kinesin_motor_dom_sf"/>
</dbReference>
<evidence type="ECO:0000256" key="5">
    <source>
        <dbReference type="PROSITE-ProRule" id="PRU00283"/>
    </source>
</evidence>
<feature type="region of interest" description="Disordered" evidence="8">
    <location>
        <begin position="111"/>
        <end position="142"/>
    </location>
</feature>
<feature type="compositionally biased region" description="Low complexity" evidence="8">
    <location>
        <begin position="922"/>
        <end position="943"/>
    </location>
</feature>
<name>A0A316UWQ8_9BASI</name>
<dbReference type="PROSITE" id="PS00411">
    <property type="entry name" value="KINESIN_MOTOR_1"/>
    <property type="match status" value="1"/>
</dbReference>
<feature type="compositionally biased region" description="Low complexity" evidence="8">
    <location>
        <begin position="825"/>
        <end position="837"/>
    </location>
</feature>
<dbReference type="RefSeq" id="XP_025362167.1">
    <property type="nucleotide sequence ID" value="XM_025509219.1"/>
</dbReference>
<evidence type="ECO:0000256" key="3">
    <source>
        <dbReference type="ARBA" id="ARBA00022840"/>
    </source>
</evidence>
<feature type="binding site" evidence="5">
    <location>
        <begin position="205"/>
        <end position="212"/>
    </location>
    <ligand>
        <name>ATP</name>
        <dbReference type="ChEBI" id="CHEBI:30616"/>
    </ligand>
</feature>
<evidence type="ECO:0000256" key="8">
    <source>
        <dbReference type="SAM" id="MobiDB-lite"/>
    </source>
</evidence>
<dbReference type="PANTHER" id="PTHR24115:SF1008">
    <property type="entry name" value="KINESIN-LIKE PROTEIN SUBITO"/>
    <property type="match status" value="1"/>
</dbReference>
<feature type="compositionally biased region" description="Acidic residues" evidence="8">
    <location>
        <begin position="899"/>
        <end position="913"/>
    </location>
</feature>
<accession>A0A316UWQ8</accession>
<evidence type="ECO:0000313" key="11">
    <source>
        <dbReference type="Proteomes" id="UP000245884"/>
    </source>
</evidence>
<gene>
    <name evidence="10" type="ORF">BDZ90DRAFT_279885</name>
</gene>
<dbReference type="SMART" id="SM00129">
    <property type="entry name" value="KISc"/>
    <property type="match status" value="1"/>
</dbReference>
<sequence length="968" mass="103504">MVASTSSGRGTPSTPRSARSTSTNARLSTASAASSSIVAPSTPGTAASRLTAPTRASAARMAATHRNAARPQATKAKANVKASSSLLSSASASGSTPPTSAIQAYLRIRPRPTSNPSLTSSEDAPLPTPYISVTSPNTVLMTPPDNPTSLRSLRPPSPATSYTFARVFGPHDAASNSQRAFFRETTLPMVTELLGGESGLIFTYGVTNSGKSYTVQGGEGVGEAGLLPRALDVVFNSIEGLESRSNIAPLGLYGVERVESNTPTTAAAAGGSTPPLDPWTMPSLKGKLAEASRRHVTPTHYQREEEKVRVDRNYRYSVWASYVEVYNEKLYDLLDVNSSSSSSASGMTRSDSVRGSNWSIANLASSNDLAGTASLTLNRRPLHLKTDPDGCGKYVSGLREIRLSTPTEARDLLRRGQENRIVFSTMANRSSSRSHGVFTIKVVREHAGAGGGPDDSLACTVSRLSIVDLAGSERISATMASGMRQREAGSINKSLMCLGQCLETLRKNQARAASMIPTLNPVSSLNGNGDSTPRAPPLGKRRPSVVPFRHSKLTELFQPFFTGEGRTVMIVNANPYDTGFDENSHVMRFSAVAREVQTTRGSNEARAVPRAMRPQMVAWPCEDSTRGAGGADVTIIEDSPSDEDEDDDDNGNESDSDSEDSASTAFVDALLTRHEELRLRLHAAEERAATLEQEVREEMAAEFAQRLAEMEQRYTARMLSEVETGEEMLNRKIDLLVNATRGGRAAATPVREEQEESVDEEGGEESLVTANESNTTDNSVELQARPFEEVVGQGSGDDEEEEGNNVDEEEEEESEDDSSEEEASASDADSSYQVDSSMDASPPPPPRARTTRRSTLTSSAAGRKSQPLAPRSSASINVSLATPKPKQRAASNLRPKATEDDDDGSSDDDDDDMLIPSPSKLNATAAAAATPRASNASRTSSTSPRKRRTLRSARAVDEEEIEKRVAGI</sequence>
<feature type="compositionally biased region" description="Acidic residues" evidence="8">
    <location>
        <begin position="796"/>
        <end position="824"/>
    </location>
</feature>
<dbReference type="STRING" id="1569628.A0A316UWQ8"/>
<dbReference type="InterPro" id="IPR027640">
    <property type="entry name" value="Kinesin-like_fam"/>
</dbReference>
<evidence type="ECO:0000256" key="7">
    <source>
        <dbReference type="SAM" id="Coils"/>
    </source>
</evidence>
<dbReference type="GO" id="GO:0007018">
    <property type="term" value="P:microtubule-based movement"/>
    <property type="evidence" value="ECO:0007669"/>
    <property type="project" value="InterPro"/>
</dbReference>
<keyword evidence="7" id="KW-0175">Coiled coil</keyword>
<evidence type="ECO:0000256" key="4">
    <source>
        <dbReference type="ARBA" id="ARBA00023175"/>
    </source>
</evidence>
<feature type="region of interest" description="Disordered" evidence="8">
    <location>
        <begin position="521"/>
        <end position="544"/>
    </location>
</feature>
<feature type="compositionally biased region" description="Low complexity" evidence="8">
    <location>
        <begin position="1"/>
        <end position="43"/>
    </location>
</feature>
<evidence type="ECO:0000256" key="1">
    <source>
        <dbReference type="ARBA" id="ARBA00022701"/>
    </source>
</evidence>
<evidence type="ECO:0000256" key="6">
    <source>
        <dbReference type="RuleBase" id="RU000394"/>
    </source>
</evidence>
<feature type="compositionally biased region" description="Low complexity" evidence="8">
    <location>
        <begin position="51"/>
        <end position="70"/>
    </location>
</feature>
<dbReference type="GO" id="GO:0005634">
    <property type="term" value="C:nucleus"/>
    <property type="evidence" value="ECO:0007669"/>
    <property type="project" value="TreeGrafter"/>
</dbReference>
<feature type="compositionally biased region" description="Polar residues" evidence="8">
    <location>
        <begin position="112"/>
        <end position="122"/>
    </location>
</feature>
<dbReference type="OrthoDB" id="123929at2759"/>
<feature type="compositionally biased region" description="Polar residues" evidence="8">
    <location>
        <begin position="768"/>
        <end position="781"/>
    </location>
</feature>
<keyword evidence="1 6" id="KW-0493">Microtubule</keyword>
<keyword evidence="2 5" id="KW-0547">Nucleotide-binding</keyword>
<evidence type="ECO:0000259" key="9">
    <source>
        <dbReference type="PROSITE" id="PS50067"/>
    </source>
</evidence>
<dbReference type="GO" id="GO:0005874">
    <property type="term" value="C:microtubule"/>
    <property type="evidence" value="ECO:0007669"/>
    <property type="project" value="UniProtKB-KW"/>
</dbReference>
<dbReference type="Gene3D" id="3.40.850.10">
    <property type="entry name" value="Kinesin motor domain"/>
    <property type="match status" value="1"/>
</dbReference>
<evidence type="ECO:0000256" key="2">
    <source>
        <dbReference type="ARBA" id="ARBA00022741"/>
    </source>
</evidence>
<dbReference type="AlphaFoldDB" id="A0A316UWQ8"/>
<dbReference type="EMBL" id="KZ819668">
    <property type="protein sequence ID" value="PWN27555.1"/>
    <property type="molecule type" value="Genomic_DNA"/>
</dbReference>
<feature type="compositionally biased region" description="Polar residues" evidence="8">
    <location>
        <begin position="521"/>
        <end position="531"/>
    </location>
</feature>
<keyword evidence="11" id="KW-1185">Reference proteome</keyword>
<dbReference type="SUPFAM" id="SSF52540">
    <property type="entry name" value="P-loop containing nucleoside triphosphate hydrolases"/>
    <property type="match status" value="1"/>
</dbReference>
<dbReference type="PROSITE" id="PS50067">
    <property type="entry name" value="KINESIN_MOTOR_2"/>
    <property type="match status" value="1"/>
</dbReference>